<protein>
    <submittedName>
        <fullName evidence="3">Cobalt-precorrin 5A hydrolase/precorrin-3B C17-methyltransferase</fullName>
    </submittedName>
</protein>
<dbReference type="GO" id="GO:0016787">
    <property type="term" value="F:hydrolase activity"/>
    <property type="evidence" value="ECO:0007669"/>
    <property type="project" value="UniProtKB-KW"/>
</dbReference>
<dbReference type="InterPro" id="IPR038029">
    <property type="entry name" value="GbiG_N_sf"/>
</dbReference>
<gene>
    <name evidence="3" type="ORF">EV192_119101</name>
</gene>
<dbReference type="GO" id="GO:0008168">
    <property type="term" value="F:methyltransferase activity"/>
    <property type="evidence" value="ECO:0007669"/>
    <property type="project" value="UniProtKB-KW"/>
</dbReference>
<dbReference type="PANTHER" id="PTHR47036">
    <property type="entry name" value="COBALT-FACTOR III C(17)-METHYLTRANSFERASE-RELATED"/>
    <property type="match status" value="1"/>
</dbReference>
<feature type="domain" description="Cobalamin synthesis G N-terminal" evidence="2">
    <location>
        <begin position="38"/>
        <end position="107"/>
    </location>
</feature>
<dbReference type="Gene3D" id="3.40.50.11220">
    <property type="match status" value="1"/>
</dbReference>
<evidence type="ECO:0000259" key="2">
    <source>
        <dbReference type="Pfam" id="PF11760"/>
    </source>
</evidence>
<organism evidence="3 4">
    <name type="scientific">Actinocrispum wychmicini</name>
    <dbReference type="NCBI Taxonomy" id="1213861"/>
    <lineage>
        <taxon>Bacteria</taxon>
        <taxon>Bacillati</taxon>
        <taxon>Actinomycetota</taxon>
        <taxon>Actinomycetes</taxon>
        <taxon>Pseudonocardiales</taxon>
        <taxon>Pseudonocardiaceae</taxon>
        <taxon>Actinocrispum</taxon>
    </lineage>
</organism>
<dbReference type="GO" id="GO:0009236">
    <property type="term" value="P:cobalamin biosynthetic process"/>
    <property type="evidence" value="ECO:0007669"/>
    <property type="project" value="InterPro"/>
</dbReference>
<evidence type="ECO:0000313" key="3">
    <source>
        <dbReference type="EMBL" id="TCO46522.1"/>
    </source>
</evidence>
<dbReference type="Gene3D" id="3.30.420.180">
    <property type="entry name" value="CobE/GbiG C-terminal domain"/>
    <property type="match status" value="1"/>
</dbReference>
<sequence>MIGLFAATAAAERVAGEVAVGLGTDAVVVGRPLRPTLVRMWPELGTAVFFMGAGAAIRLVAPLIEGRYTDPGVVCVHDGYAVALTAAGNPVAYQIADVLPDCVAVSTSDFIGASPVDELVEALEAAVDGDLTACGAAVVSGDPVRLLNPLGLPLPDLPGNLQPDNYETEWTVVIDDRVPTVRPRGNVLRLIPRTLVVGVGASRGVPASAVTEALGLLESEHSLDPRAVRSFATVDAKAGEQGIQSALEDWSFWHSERDGCVPPLALRTAAELAAVAVPNPSVTVAEEVGTPSVAEAAALLTARELGGRAELAAPKTSIGNVTVAAARILPSAGPVGDDRFGDRA</sequence>
<keyword evidence="3" id="KW-0808">Transferase</keyword>
<evidence type="ECO:0000259" key="1">
    <source>
        <dbReference type="Pfam" id="PF01890"/>
    </source>
</evidence>
<dbReference type="InterPro" id="IPR051810">
    <property type="entry name" value="Precorrin_MeTrfase"/>
</dbReference>
<dbReference type="SUPFAM" id="SSF159664">
    <property type="entry name" value="CobE/GbiG C-terminal domain-like"/>
    <property type="match status" value="1"/>
</dbReference>
<comment type="caution">
    <text evidence="3">The sequence shown here is derived from an EMBL/GenBank/DDBJ whole genome shotgun (WGS) entry which is preliminary data.</text>
</comment>
<dbReference type="Pfam" id="PF01890">
    <property type="entry name" value="CbiG_C"/>
    <property type="match status" value="1"/>
</dbReference>
<accession>A0A4R2IPI6</accession>
<dbReference type="PANTHER" id="PTHR47036:SF1">
    <property type="entry name" value="COBALT-FACTOR III C(17)-METHYLTRANSFERASE-RELATED"/>
    <property type="match status" value="1"/>
</dbReference>
<keyword evidence="3" id="KW-0378">Hydrolase</keyword>
<keyword evidence="4" id="KW-1185">Reference proteome</keyword>
<proteinExistence type="predicted"/>
<dbReference type="GO" id="GO:0032259">
    <property type="term" value="P:methylation"/>
    <property type="evidence" value="ECO:0007669"/>
    <property type="project" value="UniProtKB-KW"/>
</dbReference>
<reference evidence="3 4" key="1">
    <citation type="submission" date="2019-03" db="EMBL/GenBank/DDBJ databases">
        <title>Genomic Encyclopedia of Type Strains, Phase IV (KMG-IV): sequencing the most valuable type-strain genomes for metagenomic binning, comparative biology and taxonomic classification.</title>
        <authorList>
            <person name="Goeker M."/>
        </authorList>
    </citation>
    <scope>NUCLEOTIDE SEQUENCE [LARGE SCALE GENOMIC DNA]</scope>
    <source>
        <strain evidence="3 4">DSM 45934</strain>
    </source>
</reference>
<dbReference type="SUPFAM" id="SSF159672">
    <property type="entry name" value="CbiG N-terminal domain-like"/>
    <property type="match status" value="1"/>
</dbReference>
<dbReference type="RefSeq" id="WP_165961019.1">
    <property type="nucleotide sequence ID" value="NZ_SLWS01000019.1"/>
</dbReference>
<dbReference type="AlphaFoldDB" id="A0A4R2IPI6"/>
<dbReference type="Pfam" id="PF11760">
    <property type="entry name" value="CbiG_N"/>
    <property type="match status" value="1"/>
</dbReference>
<evidence type="ECO:0000313" key="4">
    <source>
        <dbReference type="Proteomes" id="UP000295680"/>
    </source>
</evidence>
<name>A0A4R2IPI6_9PSEU</name>
<dbReference type="InterPro" id="IPR036518">
    <property type="entry name" value="CobE/GbiG_C_sf"/>
</dbReference>
<dbReference type="Proteomes" id="UP000295680">
    <property type="component" value="Unassembled WGS sequence"/>
</dbReference>
<dbReference type="InterPro" id="IPR002750">
    <property type="entry name" value="CobE/GbiG_C"/>
</dbReference>
<dbReference type="EMBL" id="SLWS01000019">
    <property type="protein sequence ID" value="TCO46522.1"/>
    <property type="molecule type" value="Genomic_DNA"/>
</dbReference>
<dbReference type="InterPro" id="IPR021744">
    <property type="entry name" value="CbiG_N"/>
</dbReference>
<keyword evidence="3" id="KW-0489">Methyltransferase</keyword>
<feature type="domain" description="CobE/GbiG C-terminal" evidence="1">
    <location>
        <begin position="195"/>
        <end position="326"/>
    </location>
</feature>